<dbReference type="GO" id="GO:0043531">
    <property type="term" value="F:ADP binding"/>
    <property type="evidence" value="ECO:0007669"/>
    <property type="project" value="InterPro"/>
</dbReference>
<feature type="transmembrane region" description="Helical" evidence="4">
    <location>
        <begin position="391"/>
        <end position="409"/>
    </location>
</feature>
<dbReference type="Gene3D" id="3.40.50.300">
    <property type="entry name" value="P-loop containing nucleotide triphosphate hydrolases"/>
    <property type="match status" value="1"/>
</dbReference>
<evidence type="ECO:0000259" key="5">
    <source>
        <dbReference type="SMART" id="SM00382"/>
    </source>
</evidence>
<feature type="coiled-coil region" evidence="3">
    <location>
        <begin position="74"/>
        <end position="101"/>
    </location>
</feature>
<dbReference type="Proteomes" id="UP001202328">
    <property type="component" value="Unassembled WGS sequence"/>
</dbReference>
<dbReference type="GO" id="GO:0005524">
    <property type="term" value="F:ATP binding"/>
    <property type="evidence" value="ECO:0007669"/>
    <property type="project" value="UniProtKB-KW"/>
</dbReference>
<evidence type="ECO:0000256" key="4">
    <source>
        <dbReference type="SAM" id="Phobius"/>
    </source>
</evidence>
<dbReference type="PRINTS" id="PR00364">
    <property type="entry name" value="DISEASERSIST"/>
</dbReference>
<evidence type="ECO:0000313" key="7">
    <source>
        <dbReference type="Proteomes" id="UP001202328"/>
    </source>
</evidence>
<dbReference type="Pfam" id="PF00931">
    <property type="entry name" value="NB-ARC"/>
    <property type="match status" value="1"/>
</dbReference>
<organism evidence="6 7">
    <name type="scientific">Papaver atlanticum</name>
    <dbReference type="NCBI Taxonomy" id="357466"/>
    <lineage>
        <taxon>Eukaryota</taxon>
        <taxon>Viridiplantae</taxon>
        <taxon>Streptophyta</taxon>
        <taxon>Embryophyta</taxon>
        <taxon>Tracheophyta</taxon>
        <taxon>Spermatophyta</taxon>
        <taxon>Magnoliopsida</taxon>
        <taxon>Ranunculales</taxon>
        <taxon>Papaveraceae</taxon>
        <taxon>Papaveroideae</taxon>
        <taxon>Papaver</taxon>
    </lineage>
</organism>
<comment type="caution">
    <text evidence="6">The sequence shown here is derived from an EMBL/GenBank/DDBJ whole genome shotgun (WGS) entry which is preliminary data.</text>
</comment>
<accession>A0AAD4XJP0</accession>
<feature type="domain" description="AAA+ ATPase" evidence="5">
    <location>
        <begin position="180"/>
        <end position="329"/>
    </location>
</feature>
<keyword evidence="3" id="KW-0175">Coiled coil</keyword>
<dbReference type="FunFam" id="3.40.50.300:FF:001091">
    <property type="entry name" value="Probable disease resistance protein At1g61300"/>
    <property type="match status" value="1"/>
</dbReference>
<dbReference type="InterPro" id="IPR042197">
    <property type="entry name" value="Apaf_helical"/>
</dbReference>
<keyword evidence="2" id="KW-0067">ATP-binding</keyword>
<reference evidence="6" key="1">
    <citation type="submission" date="2022-04" db="EMBL/GenBank/DDBJ databases">
        <title>A functionally conserved STORR gene fusion in Papaver species that diverged 16.8 million years ago.</title>
        <authorList>
            <person name="Catania T."/>
        </authorList>
    </citation>
    <scope>NUCLEOTIDE SEQUENCE</scope>
    <source>
        <strain evidence="6">S-188037</strain>
    </source>
</reference>
<dbReference type="InterPro" id="IPR027417">
    <property type="entry name" value="P-loop_NTPase"/>
</dbReference>
<evidence type="ECO:0000313" key="6">
    <source>
        <dbReference type="EMBL" id="KAI3919109.1"/>
    </source>
</evidence>
<dbReference type="InterPro" id="IPR003593">
    <property type="entry name" value="AAA+_ATPase"/>
</dbReference>
<dbReference type="InterPro" id="IPR002182">
    <property type="entry name" value="NB-ARC"/>
</dbReference>
<dbReference type="PANTHER" id="PTHR33463">
    <property type="entry name" value="NB-ARC DOMAIN-CONTAINING PROTEIN-RELATED"/>
    <property type="match status" value="1"/>
</dbReference>
<name>A0AAD4XJP0_9MAGN</name>
<dbReference type="EMBL" id="JAJJMB010008936">
    <property type="protein sequence ID" value="KAI3919109.1"/>
    <property type="molecule type" value="Genomic_DNA"/>
</dbReference>
<dbReference type="SUPFAM" id="SSF52540">
    <property type="entry name" value="P-loop containing nucleoside triphosphate hydrolases"/>
    <property type="match status" value="1"/>
</dbReference>
<sequence length="412" mass="47042">MEPVCPFVGPVLDIFSRLWTCSAHSTDYVYKLKQNLNNLEISFNSLKCQRDDVIRRIEMAEGNPTEPAERTNVVRDWLQRVQALEIEVQKILDDNEAIKNQGGCYFFCWGRKNCWSAYKLGKLVFLKKIVVEGLLSGGNFQDVTYRCQPDPLQQIPTVEVVGMEEKFNEVLESLISEGNHVRIVGLYGMGGVGKTTLLHKVNNHFSEKEQFDVVIFIVVSKDLNLKSIQNHIGKKLGVSWRGETEVTELYDRAQNIFKVIENKKFLLLLDDIWEGFDLEIIGISKNSMQITGSKIILTTRNKQVCGFMEADKRIKIECLDEDQAWSLFEQKVKQEALSCHPDVPEVARKIAKECRGLPLALIAIGRSMSSKTDLQEWQHALHTLRKSASQFSGMVFQLLCITIFVSFFSPKR</sequence>
<keyword evidence="2" id="KW-0547">Nucleotide-binding</keyword>
<keyword evidence="1" id="KW-0611">Plant defense</keyword>
<dbReference type="SMART" id="SM00382">
    <property type="entry name" value="AAA"/>
    <property type="match status" value="1"/>
</dbReference>
<keyword evidence="4" id="KW-0812">Transmembrane</keyword>
<dbReference type="Gene3D" id="1.10.8.430">
    <property type="entry name" value="Helical domain of apoptotic protease-activating factors"/>
    <property type="match status" value="1"/>
</dbReference>
<evidence type="ECO:0000256" key="1">
    <source>
        <dbReference type="ARBA" id="ARBA00022821"/>
    </source>
</evidence>
<keyword evidence="7" id="KW-1185">Reference proteome</keyword>
<dbReference type="AlphaFoldDB" id="A0AAD4XJP0"/>
<keyword evidence="4" id="KW-0472">Membrane</keyword>
<dbReference type="FunFam" id="1.10.8.430:FF:000003">
    <property type="entry name" value="Probable disease resistance protein At5g66910"/>
    <property type="match status" value="1"/>
</dbReference>
<protein>
    <recommendedName>
        <fullName evidence="5">AAA+ ATPase domain-containing protein</fullName>
    </recommendedName>
</protein>
<evidence type="ECO:0000256" key="3">
    <source>
        <dbReference type="SAM" id="Coils"/>
    </source>
</evidence>
<dbReference type="GO" id="GO:0006952">
    <property type="term" value="P:defense response"/>
    <property type="evidence" value="ECO:0007669"/>
    <property type="project" value="UniProtKB-KW"/>
</dbReference>
<dbReference type="InterPro" id="IPR050905">
    <property type="entry name" value="Plant_NBS-LRR"/>
</dbReference>
<evidence type="ECO:0000256" key="2">
    <source>
        <dbReference type="ARBA" id="ARBA00022840"/>
    </source>
</evidence>
<proteinExistence type="predicted"/>
<keyword evidence="4" id="KW-1133">Transmembrane helix</keyword>
<gene>
    <name evidence="6" type="ORF">MKW98_016662</name>
</gene>
<dbReference type="PANTHER" id="PTHR33463:SF220">
    <property type="entry name" value="NB-ARC DOMAIN-CONTAINING PROTEIN"/>
    <property type="match status" value="1"/>
</dbReference>